<keyword evidence="2" id="KW-1133">Transmembrane helix</keyword>
<feature type="compositionally biased region" description="Basic and acidic residues" evidence="1">
    <location>
        <begin position="260"/>
        <end position="273"/>
    </location>
</feature>
<reference evidence="4" key="1">
    <citation type="journal article" date="2019" name="Int. J. Syst. Evol. Microbiol.">
        <title>The Global Catalogue of Microorganisms (GCM) 10K type strain sequencing project: providing services to taxonomists for standard genome sequencing and annotation.</title>
        <authorList>
            <consortium name="The Broad Institute Genomics Platform"/>
            <consortium name="The Broad Institute Genome Sequencing Center for Infectious Disease"/>
            <person name="Wu L."/>
            <person name="Ma J."/>
        </authorList>
    </citation>
    <scope>NUCLEOTIDE SEQUENCE [LARGE SCALE GENOMIC DNA]</scope>
    <source>
        <strain evidence="4">JCM 17759</strain>
    </source>
</reference>
<keyword evidence="4" id="KW-1185">Reference proteome</keyword>
<evidence type="ECO:0000313" key="3">
    <source>
        <dbReference type="EMBL" id="GAA4445586.1"/>
    </source>
</evidence>
<feature type="region of interest" description="Disordered" evidence="1">
    <location>
        <begin position="246"/>
        <end position="288"/>
    </location>
</feature>
<feature type="compositionally biased region" description="Polar residues" evidence="1">
    <location>
        <begin position="246"/>
        <end position="256"/>
    </location>
</feature>
<accession>A0ABP8M997</accession>
<proteinExistence type="predicted"/>
<dbReference type="RefSeq" id="WP_345319143.1">
    <property type="nucleotide sequence ID" value="NZ_BAABGA010000008.1"/>
</dbReference>
<feature type="transmembrane region" description="Helical" evidence="2">
    <location>
        <begin position="7"/>
        <end position="26"/>
    </location>
</feature>
<organism evidence="3 4">
    <name type="scientific">Novipirellula rosea</name>
    <dbReference type="NCBI Taxonomy" id="1031540"/>
    <lineage>
        <taxon>Bacteria</taxon>
        <taxon>Pseudomonadati</taxon>
        <taxon>Planctomycetota</taxon>
        <taxon>Planctomycetia</taxon>
        <taxon>Pirellulales</taxon>
        <taxon>Pirellulaceae</taxon>
        <taxon>Novipirellula</taxon>
    </lineage>
</organism>
<gene>
    <name evidence="3" type="ORF">GCM10023156_05340</name>
</gene>
<protein>
    <recommendedName>
        <fullName evidence="5">Flagellar M-ring N-terminal domain-containing protein</fullName>
    </recommendedName>
</protein>
<evidence type="ECO:0000256" key="2">
    <source>
        <dbReference type="SAM" id="Phobius"/>
    </source>
</evidence>
<evidence type="ECO:0000313" key="4">
    <source>
        <dbReference type="Proteomes" id="UP001500840"/>
    </source>
</evidence>
<keyword evidence="2" id="KW-0472">Membrane</keyword>
<evidence type="ECO:0000256" key="1">
    <source>
        <dbReference type="SAM" id="MobiDB-lite"/>
    </source>
</evidence>
<dbReference type="Proteomes" id="UP001500840">
    <property type="component" value="Unassembled WGS sequence"/>
</dbReference>
<name>A0ABP8M997_9BACT</name>
<keyword evidence="2" id="KW-0812">Transmembrane</keyword>
<sequence length="288" mass="31292">MKRKSIAFLKIAAIAIGAVLALLQIWDWFTKPSDDLRATATFSEVHLPPTLDSHLNAVETRLASTELIGELAEGTYIDDKTEEGKRLAEREAERILRTIRREVPTDVPFEVSRVSGCYVMEVSNAGNSALSDVQVVVPSARVSELVREDDSNTISITRGVVSVGNLQPREVVKVSVWADSIYSPYSSEGIRLTHSTGVGSVSIYAAASPFAQWIDRWGIFAIVTGSLLALSIGATLFPVLQEIFSSTSPEPDSNIESGIEEDRTMPSTGDRDPTNLAIKEQTRDPGDG</sequence>
<dbReference type="EMBL" id="BAABGA010000008">
    <property type="protein sequence ID" value="GAA4445586.1"/>
    <property type="molecule type" value="Genomic_DNA"/>
</dbReference>
<evidence type="ECO:0008006" key="5">
    <source>
        <dbReference type="Google" id="ProtNLM"/>
    </source>
</evidence>
<comment type="caution">
    <text evidence="3">The sequence shown here is derived from an EMBL/GenBank/DDBJ whole genome shotgun (WGS) entry which is preliminary data.</text>
</comment>